<protein>
    <submittedName>
        <fullName evidence="2">BolA family transcriptional regulator</fullName>
    </submittedName>
</protein>
<dbReference type="SUPFAM" id="SSF82657">
    <property type="entry name" value="BolA-like"/>
    <property type="match status" value="1"/>
</dbReference>
<dbReference type="RefSeq" id="WP_158406358.1">
    <property type="nucleotide sequence ID" value="NZ_CP033455.1"/>
</dbReference>
<proteinExistence type="inferred from homology"/>
<organism evidence="2 3">
    <name type="scientific">Ehrlichia ruminantium</name>
    <name type="common">heartwater rickettsia</name>
    <name type="synonym">Cowdria ruminantium</name>
    <dbReference type="NCBI Taxonomy" id="779"/>
    <lineage>
        <taxon>Bacteria</taxon>
        <taxon>Pseudomonadati</taxon>
        <taxon>Pseudomonadota</taxon>
        <taxon>Alphaproteobacteria</taxon>
        <taxon>Rickettsiales</taxon>
        <taxon>Anaplasmataceae</taxon>
        <taxon>Ehrlichia</taxon>
    </lineage>
</organism>
<accession>A0AAE6QB88</accession>
<gene>
    <name evidence="2" type="ORF">EDL80_01010</name>
</gene>
<keyword evidence="3" id="KW-1185">Reference proteome</keyword>
<dbReference type="Proteomes" id="UP000422822">
    <property type="component" value="Chromosome"/>
</dbReference>
<sequence>MDIIQKIKNKVTSTLNVLSLEIIDESIKHTGHNFHSISNISHIKIILVSDDFTGMIKINRQRLLHKILYSEIKLIHSISFHLYTHKEYNSYT</sequence>
<dbReference type="PANTHER" id="PTHR46230">
    <property type="match status" value="1"/>
</dbReference>
<dbReference type="Pfam" id="PF01722">
    <property type="entry name" value="BolA"/>
    <property type="match status" value="1"/>
</dbReference>
<evidence type="ECO:0000256" key="1">
    <source>
        <dbReference type="RuleBase" id="RU003860"/>
    </source>
</evidence>
<dbReference type="Gene3D" id="3.30.300.90">
    <property type="entry name" value="BolA-like"/>
    <property type="match status" value="1"/>
</dbReference>
<dbReference type="EMBL" id="CP033455">
    <property type="protein sequence ID" value="QGR03892.1"/>
    <property type="molecule type" value="Genomic_DNA"/>
</dbReference>
<dbReference type="InterPro" id="IPR036065">
    <property type="entry name" value="BolA-like_sf"/>
</dbReference>
<dbReference type="InterPro" id="IPR002634">
    <property type="entry name" value="BolA"/>
</dbReference>
<dbReference type="PANTHER" id="PTHR46230:SF7">
    <property type="entry name" value="BOLA-LIKE PROTEIN 1"/>
    <property type="match status" value="1"/>
</dbReference>
<evidence type="ECO:0000313" key="2">
    <source>
        <dbReference type="EMBL" id="QGR03892.1"/>
    </source>
</evidence>
<dbReference type="GO" id="GO:0016226">
    <property type="term" value="P:iron-sulfur cluster assembly"/>
    <property type="evidence" value="ECO:0007669"/>
    <property type="project" value="TreeGrafter"/>
</dbReference>
<dbReference type="PIRSF" id="PIRSF003113">
    <property type="entry name" value="BolA"/>
    <property type="match status" value="1"/>
</dbReference>
<comment type="similarity">
    <text evidence="1">Belongs to the BolA/IbaG family.</text>
</comment>
<name>A0AAE6QB88_EHRRU</name>
<dbReference type="AlphaFoldDB" id="A0AAE6QB88"/>
<evidence type="ECO:0000313" key="3">
    <source>
        <dbReference type="Proteomes" id="UP000422822"/>
    </source>
</evidence>
<reference evidence="2 3" key="1">
    <citation type="submission" date="2018-10" db="EMBL/GenBank/DDBJ databases">
        <title>Propagation and draft genome sequences of three atypical Erhlichia ruminantium isolates.</title>
        <authorList>
            <person name="Liebenberg J."/>
            <person name="Steyn H."/>
            <person name="Josemans A."/>
            <person name="Zweygarth E."/>
        </authorList>
    </citation>
    <scope>NUCLEOTIDE SEQUENCE [LARGE SCALE GENOMIC DNA]</scope>
    <source>
        <strain evidence="2 3">Omatjenne</strain>
    </source>
</reference>